<dbReference type="OrthoDB" id="6252103at2759"/>
<evidence type="ECO:0000313" key="5">
    <source>
        <dbReference type="Proteomes" id="UP000224006"/>
    </source>
</evidence>
<dbReference type="RefSeq" id="XP_029216814.1">
    <property type="nucleotide sequence ID" value="XM_029360147.1"/>
</dbReference>
<feature type="compositionally biased region" description="Low complexity" evidence="3">
    <location>
        <begin position="665"/>
        <end position="675"/>
    </location>
</feature>
<feature type="region of interest" description="Disordered" evidence="3">
    <location>
        <begin position="1144"/>
        <end position="1192"/>
    </location>
</feature>
<keyword evidence="1" id="KW-0853">WD repeat</keyword>
<feature type="region of interest" description="Disordered" evidence="3">
    <location>
        <begin position="900"/>
        <end position="1027"/>
    </location>
</feature>
<dbReference type="InterPro" id="IPR050630">
    <property type="entry name" value="WD_repeat_EMAP"/>
</dbReference>
<evidence type="ECO:0000313" key="4">
    <source>
        <dbReference type="EMBL" id="PFH32805.1"/>
    </source>
</evidence>
<feature type="compositionally biased region" description="Low complexity" evidence="3">
    <location>
        <begin position="962"/>
        <end position="1001"/>
    </location>
</feature>
<keyword evidence="2" id="KW-0677">Repeat</keyword>
<feature type="region of interest" description="Disordered" evidence="3">
    <location>
        <begin position="655"/>
        <end position="675"/>
    </location>
</feature>
<evidence type="ECO:0000256" key="3">
    <source>
        <dbReference type="SAM" id="MobiDB-lite"/>
    </source>
</evidence>
<dbReference type="STRING" id="94643.A0A2A9M4B3"/>
<dbReference type="VEuPathDB" id="ToxoDB:BESB_014170"/>
<reference evidence="4 5" key="1">
    <citation type="submission" date="2017-09" db="EMBL/GenBank/DDBJ databases">
        <title>Genome sequencing of Besnoitia besnoiti strain Bb-Ger1.</title>
        <authorList>
            <person name="Schares G."/>
            <person name="Venepally P."/>
            <person name="Lorenzi H.A."/>
        </authorList>
    </citation>
    <scope>NUCLEOTIDE SEQUENCE [LARGE SCALE GENOMIC DNA]</scope>
    <source>
        <strain evidence="4 5">Bb-Ger1</strain>
    </source>
</reference>
<dbReference type="InterPro" id="IPR015943">
    <property type="entry name" value="WD40/YVTN_repeat-like_dom_sf"/>
</dbReference>
<feature type="compositionally biased region" description="Low complexity" evidence="3">
    <location>
        <begin position="903"/>
        <end position="917"/>
    </location>
</feature>
<gene>
    <name evidence="4" type="ORF">BESB_014170</name>
</gene>
<feature type="compositionally biased region" description="Low complexity" evidence="3">
    <location>
        <begin position="926"/>
        <end position="937"/>
    </location>
</feature>
<dbReference type="Gene3D" id="2.130.10.10">
    <property type="entry name" value="YVTN repeat-like/Quinoprotein amine dehydrogenase"/>
    <property type="match status" value="4"/>
</dbReference>
<dbReference type="PANTHER" id="PTHR13720:SF24">
    <property type="entry name" value="WD REPEAT-CONTAINING PROTEIN 90"/>
    <property type="match status" value="1"/>
</dbReference>
<dbReference type="EMBL" id="NWUJ01000010">
    <property type="protein sequence ID" value="PFH32805.1"/>
    <property type="molecule type" value="Genomic_DNA"/>
</dbReference>
<dbReference type="Proteomes" id="UP000224006">
    <property type="component" value="Chromosome IX"/>
</dbReference>
<dbReference type="SMART" id="SM00320">
    <property type="entry name" value="WD40"/>
    <property type="match status" value="10"/>
</dbReference>
<feature type="compositionally biased region" description="Low complexity" evidence="3">
    <location>
        <begin position="1159"/>
        <end position="1181"/>
    </location>
</feature>
<protein>
    <submittedName>
        <fullName evidence="4">WD domain, G-beta repeat-containing protein</fullName>
    </submittedName>
</protein>
<dbReference type="InterPro" id="IPR001680">
    <property type="entry name" value="WD40_rpt"/>
</dbReference>
<organism evidence="4 5">
    <name type="scientific">Besnoitia besnoiti</name>
    <name type="common">Apicomplexan protozoan</name>
    <dbReference type="NCBI Taxonomy" id="94643"/>
    <lineage>
        <taxon>Eukaryota</taxon>
        <taxon>Sar</taxon>
        <taxon>Alveolata</taxon>
        <taxon>Apicomplexa</taxon>
        <taxon>Conoidasida</taxon>
        <taxon>Coccidia</taxon>
        <taxon>Eucoccidiorida</taxon>
        <taxon>Eimeriorina</taxon>
        <taxon>Sarcocystidae</taxon>
        <taxon>Besnoitia</taxon>
    </lineage>
</organism>
<evidence type="ECO:0000256" key="2">
    <source>
        <dbReference type="ARBA" id="ARBA00022737"/>
    </source>
</evidence>
<accession>A0A2A9M4B3</accession>
<keyword evidence="5" id="KW-1185">Reference proteome</keyword>
<feature type="compositionally biased region" description="Low complexity" evidence="3">
    <location>
        <begin position="799"/>
        <end position="814"/>
    </location>
</feature>
<evidence type="ECO:0000256" key="1">
    <source>
        <dbReference type="ARBA" id="ARBA00022574"/>
    </source>
</evidence>
<feature type="region of interest" description="Disordered" evidence="3">
    <location>
        <begin position="799"/>
        <end position="819"/>
    </location>
</feature>
<sequence length="1977" mass="213185">MAIPYPLSQDPYVNVLKAFPLHDEEACKRQGDVSEETTYMQIRALKARYFVIHIDITTVEGLTVRATFSNMVKEPKAVRMMGASNGAKHRRRHALWAGRDRMLVAQASTLVCVNTETGTQKCLFGHTAPIDLIEVSSNFAMAATVQNDRASTPAPQIRIWNLSDKAPFCAAVLQCPSLDELRVFRFDTHCRRMVVAGIDAQKRQQLQIWDMSRLRSERRCNLLARQVSDFDVACIRFSPFDEFCLLSCGSENIRFWRIKNSHLPGCSVVLEAAARANCYTDLDFECCRSFQSVYNSGEKLPVAARIFVSSTAGCVAQVDYVTRQLQRVYKLHTGPIWSLTVSDAFCTTASEDGFFRVWPLTFQSCFMHMRNHEAPAVGVDASEDGLQLLCASADGSVGVVNLSSQQHHPLLRTHATPIRDAAAFEFQSSVDQPTRVACHPLERILAVGFDSGALRVFDIDAKPPQVLLEARHHLHAIRGLHFVRNAGRAHRESVVEQSRSLLVTCDSAGVISVHDEQLEYQLVQRIENPGVHQPPEGLPPLVFSPDGHLMARYFDSRRLCCFAFPSLLYKAKVCLPRSASRPSACSLSATPYTAPAHLGRVDGVVRITAYGFASSGQGILVVCSSDSKMRIYDLSEADDPDRYGDTSFDDECATQPGWSPRSVASGSTRSRSCGRGSHSARVVTLSGRPATGWSDASVPSRSLTCLREIPLMSGAITVALVTYIDLEAQRALGRARACDRAEADCGGTASSDGILTKRRDALPQLALTAATDNVLKLWNLDATECRDCLRQRKAGARSLPASARSRSSHVSSGRGQPGRAPCCASVDILPPFQSFPGHLATPFKLFVCGDVVVSVSAAEVFLWGFQHQELEALAGQLVPLQFPQFLPPLCCPSEAPPEGEITAAVSGPSQAPASSPSRRLWRKPDSAQARPARPSSALVNSVEFTAADGSELRPHAPADETPQSAAVRSVSASSAAAQSYSQSSRRPAALPPSAGAAASADAHQKPAKIQSEMPGSKPLPPSLHTPHTAESVALAPGALDCNVQHVVVEPGDSDRHLQLRHIIGTTLTTCRGGCIWKPQHGLLCRAVGAWVLVERLDVRSRYDAKGRCFGLLSAQSAASSCSGAFNDAPDRLWRRRSAPLASRAASVSAGHPRVSSGRANSVGVSSAHASSSRQSVGASSGPTRSLAGVSGVAPRGSSFPLLGSANASRRWGGKQGSGKARCSFDVEEAGATRTRFGLCGDPRLNDILTMAINQKGTLLATIHASRVPLDVTRDEVSEKDELEEGERRDDKLLAVWHLGDCKVSRVTTLPRRWYCEPGDDEANGGKARCPALVFCGKDYLVVASASSRPHLDVFLVDDFLKVVTRVRHALSSPCCGPTPVAGTEVEAPVVRLLTSARADDIEVVYVAPRSAIFWKIAPTHSLHEDVFECLGDAAEAGRDRQALECQSHACLSRPFAPTEERRTLRAEHGVALHFQFADSPWRMREDPHLCYTTGCLTRRGSSTPTLLLLATNAGFVYGVNFDTNTLLFELQVATSEPINCISCDRAHDLFCGLGTSLKRWSVNLASLLTSGDTGGGLPPRPSGLAFVDLRGAGASAAFQLDGVVKTMQCDLQATEAVVSTSANTIWYLQWKQKARVRLESGHTGVIRHICSPYALRPLCSRRTGHPIGSGSNEAHPSVLRSLSAGESPTSCSGIFATAGDDLTIRLWSCWPRPQQIALFCLKQECRGLGFIQPHVLAALFDNGCLRLVDVTSFRIVGRLQATVEQDPPTSFTCVNENHALVATQSGNVLSIHLVTERRRSASPAPPPRDGAQSNQKMVKHASVSNITALLFGNVASAPPTLPCGELTELSGHSTVPPPVTHIAVCRQASTPNPRGESVITRELESVPQLTRVAVSTNRGVCAISAYGSASSLSHPAWMTDHSFVVKVPPGGSLDLPHISDGVAWVQAAFAANNMVVICRGSAVFLVEIGTRKARRRL</sequence>
<dbReference type="PANTHER" id="PTHR13720">
    <property type="entry name" value="WD-40 REPEAT PROTEIN"/>
    <property type="match status" value="1"/>
</dbReference>
<dbReference type="GeneID" id="40306479"/>
<name>A0A2A9M4B3_BESBE</name>
<proteinExistence type="predicted"/>
<dbReference type="Pfam" id="PF00400">
    <property type="entry name" value="WD40"/>
    <property type="match status" value="1"/>
</dbReference>
<dbReference type="KEGG" id="bbes:BESB_014170"/>
<feature type="region of interest" description="Disordered" evidence="3">
    <location>
        <begin position="1796"/>
        <end position="1816"/>
    </location>
</feature>
<dbReference type="SUPFAM" id="SSF50978">
    <property type="entry name" value="WD40 repeat-like"/>
    <property type="match status" value="3"/>
</dbReference>
<comment type="caution">
    <text evidence="4">The sequence shown here is derived from an EMBL/GenBank/DDBJ whole genome shotgun (WGS) entry which is preliminary data.</text>
</comment>
<dbReference type="InterPro" id="IPR036322">
    <property type="entry name" value="WD40_repeat_dom_sf"/>
</dbReference>